<gene>
    <name evidence="1" type="ORF">CR513_50727</name>
</gene>
<dbReference type="Proteomes" id="UP000257109">
    <property type="component" value="Unassembled WGS sequence"/>
</dbReference>
<dbReference type="EMBL" id="QJKJ01011849">
    <property type="protein sequence ID" value="RDX70063.1"/>
    <property type="molecule type" value="Genomic_DNA"/>
</dbReference>
<evidence type="ECO:0000313" key="2">
    <source>
        <dbReference type="Proteomes" id="UP000257109"/>
    </source>
</evidence>
<dbReference type="PANTHER" id="PTHR35046:SF9">
    <property type="entry name" value="RNA-DIRECTED DNA POLYMERASE"/>
    <property type="match status" value="1"/>
</dbReference>
<organism evidence="1 2">
    <name type="scientific">Mucuna pruriens</name>
    <name type="common">Velvet bean</name>
    <name type="synonym">Dolichos pruriens</name>
    <dbReference type="NCBI Taxonomy" id="157652"/>
    <lineage>
        <taxon>Eukaryota</taxon>
        <taxon>Viridiplantae</taxon>
        <taxon>Streptophyta</taxon>
        <taxon>Embryophyta</taxon>
        <taxon>Tracheophyta</taxon>
        <taxon>Spermatophyta</taxon>
        <taxon>Magnoliopsida</taxon>
        <taxon>eudicotyledons</taxon>
        <taxon>Gunneridae</taxon>
        <taxon>Pentapetalae</taxon>
        <taxon>rosids</taxon>
        <taxon>fabids</taxon>
        <taxon>Fabales</taxon>
        <taxon>Fabaceae</taxon>
        <taxon>Papilionoideae</taxon>
        <taxon>50 kb inversion clade</taxon>
        <taxon>NPAAA clade</taxon>
        <taxon>indigoferoid/millettioid clade</taxon>
        <taxon>Phaseoleae</taxon>
        <taxon>Mucuna</taxon>
    </lineage>
</organism>
<protein>
    <submittedName>
        <fullName evidence="1">Uncharacterized protein</fullName>
    </submittedName>
</protein>
<name>A0A371EVL5_MUCPR</name>
<dbReference type="PANTHER" id="PTHR35046">
    <property type="entry name" value="ZINC KNUCKLE (CCHC-TYPE) FAMILY PROTEIN"/>
    <property type="match status" value="1"/>
</dbReference>
<proteinExistence type="predicted"/>
<keyword evidence="2" id="KW-1185">Reference proteome</keyword>
<evidence type="ECO:0000313" key="1">
    <source>
        <dbReference type="EMBL" id="RDX70063.1"/>
    </source>
</evidence>
<comment type="caution">
    <text evidence="1">The sequence shown here is derived from an EMBL/GenBank/DDBJ whole genome shotgun (WGS) entry which is preliminary data.</text>
</comment>
<reference evidence="1" key="1">
    <citation type="submission" date="2018-05" db="EMBL/GenBank/DDBJ databases">
        <title>Draft genome of Mucuna pruriens seed.</title>
        <authorList>
            <person name="Nnadi N.E."/>
            <person name="Vos R."/>
            <person name="Hasami M.H."/>
            <person name="Devisetty U.K."/>
            <person name="Aguiy J.C."/>
        </authorList>
    </citation>
    <scope>NUCLEOTIDE SEQUENCE [LARGE SCALE GENOMIC DNA]</scope>
    <source>
        <strain evidence="1">JCA_2017</strain>
    </source>
</reference>
<dbReference type="OrthoDB" id="1747743at2759"/>
<feature type="non-terminal residue" evidence="1">
    <location>
        <position position="1"/>
    </location>
</feature>
<accession>A0A371EVL5</accession>
<dbReference type="AlphaFoldDB" id="A0A371EVL5"/>
<sequence length="62" mass="7361">MDGHNNSLWKNIFHSHCQVQGKLFFMIINITLGKYNDEMLCDVVPMEATHILLGRPWQFDRR</sequence>